<dbReference type="GO" id="GO:0004175">
    <property type="term" value="F:endopeptidase activity"/>
    <property type="evidence" value="ECO:0007669"/>
    <property type="project" value="TreeGrafter"/>
</dbReference>
<keyword evidence="2" id="KW-0645">Protease</keyword>
<organism evidence="2 3">
    <name type="scientific">Maribacter caenipelagi</name>
    <dbReference type="NCBI Taxonomy" id="1447781"/>
    <lineage>
        <taxon>Bacteria</taxon>
        <taxon>Pseudomonadati</taxon>
        <taxon>Bacteroidota</taxon>
        <taxon>Flavobacteriia</taxon>
        <taxon>Flavobacteriales</taxon>
        <taxon>Flavobacteriaceae</taxon>
        <taxon>Maribacter</taxon>
    </lineage>
</organism>
<dbReference type="OrthoDB" id="5379939at2"/>
<dbReference type="Gene3D" id="3.90.226.10">
    <property type="entry name" value="2-enoyl-CoA Hydratase, Chain A, domain 1"/>
    <property type="match status" value="1"/>
</dbReference>
<dbReference type="Gene3D" id="2.30.42.10">
    <property type="match status" value="1"/>
</dbReference>
<keyword evidence="3" id="KW-1185">Reference proteome</keyword>
<dbReference type="SUPFAM" id="SSF50156">
    <property type="entry name" value="PDZ domain-like"/>
    <property type="match status" value="1"/>
</dbReference>
<feature type="domain" description="Tail specific protease" evidence="1">
    <location>
        <begin position="319"/>
        <end position="525"/>
    </location>
</feature>
<dbReference type="InterPro" id="IPR036034">
    <property type="entry name" value="PDZ_sf"/>
</dbReference>
<dbReference type="GO" id="GO:0008236">
    <property type="term" value="F:serine-type peptidase activity"/>
    <property type="evidence" value="ECO:0007669"/>
    <property type="project" value="InterPro"/>
</dbReference>
<dbReference type="InterPro" id="IPR029045">
    <property type="entry name" value="ClpP/crotonase-like_dom_sf"/>
</dbReference>
<gene>
    <name evidence="2" type="ORF">DFQ03_1208</name>
</gene>
<dbReference type="EMBL" id="SNZW01000013">
    <property type="protein sequence ID" value="TDS16725.1"/>
    <property type="molecule type" value="Genomic_DNA"/>
</dbReference>
<dbReference type="InterPro" id="IPR005151">
    <property type="entry name" value="Tail-specific_protease"/>
</dbReference>
<keyword evidence="2" id="KW-0378">Hydrolase</keyword>
<dbReference type="RefSeq" id="WP_133672239.1">
    <property type="nucleotide sequence ID" value="NZ_SNZW01000013.1"/>
</dbReference>
<proteinExistence type="predicted"/>
<evidence type="ECO:0000259" key="1">
    <source>
        <dbReference type="SMART" id="SM00245"/>
    </source>
</evidence>
<dbReference type="Proteomes" id="UP000295274">
    <property type="component" value="Unassembled WGS sequence"/>
</dbReference>
<reference evidence="2 3" key="1">
    <citation type="submission" date="2019-03" db="EMBL/GenBank/DDBJ databases">
        <title>Genomic Encyclopedia of Type Strains, Phase III (KMG-III): the genomes of soil and plant-associated and newly described type strains.</title>
        <authorList>
            <person name="Whitman W."/>
        </authorList>
    </citation>
    <scope>NUCLEOTIDE SEQUENCE [LARGE SCALE GENOMIC DNA]</scope>
    <source>
        <strain evidence="2 3">CECT 8455</strain>
    </source>
</reference>
<dbReference type="SMART" id="SM00245">
    <property type="entry name" value="TSPc"/>
    <property type="match status" value="1"/>
</dbReference>
<name>A0A4R7D9N4_9FLAO</name>
<dbReference type="PANTHER" id="PTHR32060:SF22">
    <property type="entry name" value="CARBOXYL-TERMINAL-PROCESSING PEPTIDASE 3, CHLOROPLASTIC"/>
    <property type="match status" value="1"/>
</dbReference>
<dbReference type="PANTHER" id="PTHR32060">
    <property type="entry name" value="TAIL-SPECIFIC PROTEASE"/>
    <property type="match status" value="1"/>
</dbReference>
<dbReference type="Pfam" id="PF03572">
    <property type="entry name" value="Peptidase_S41"/>
    <property type="match status" value="1"/>
</dbReference>
<comment type="caution">
    <text evidence="2">The sequence shown here is derived from an EMBL/GenBank/DDBJ whole genome shotgun (WGS) entry which is preliminary data.</text>
</comment>
<dbReference type="AlphaFoldDB" id="A0A4R7D9N4"/>
<accession>A0A4R7D9N4</accession>
<sequence length="548" mass="63332">MTRIILFFTIFSLVTSSLFSQNELSENDKLYTVSKVWGFLKYYHPQVAKGDLNWDNEFIRILPSVKHAKSKNELSDVLLTWINSQGKIKNCNSCKPKNNVTYFNDNFDLSWTQDSTLFNNDLSEKLKAIETNRFQGKSQYFSINKKGGNINLEKDISTLDFDWQNESHRLLTLVKYWNTIEYFFPYKYQTDLNWNEVLIQMIPTFLNSKNELDYHLAILELIVNLNDSHAWFKTDLLDDYFGKKFIPAKYQIINNSAIITGCYNDSLAKLNNLKIGDEIISIDGITIEQYLEENNKYLKGSNKPAKAAYAFDKIFNGSTDSIEIEIIKQNKLFTKKIGRYAFEDFNYKRPKREKWKILENKIGYVNLGNIEVDEVEFLLDALRATKSIIFDLRNYPKFSMYKIIPFLNGTPKELNKIIVPDYTYPGKFFWKDTEPLGKKNKKPYQGKIFILVDSNTISYAEWYAMALQSNENSTTIGNQTLGADGNVSPFTILGGFKTGFSGIGVFYPDKTETQRLGVKIDLEVIPTVEGIKNGRDEILEKAIELANE</sequence>
<evidence type="ECO:0000313" key="3">
    <source>
        <dbReference type="Proteomes" id="UP000295274"/>
    </source>
</evidence>
<evidence type="ECO:0000313" key="2">
    <source>
        <dbReference type="EMBL" id="TDS16725.1"/>
    </source>
</evidence>
<dbReference type="SUPFAM" id="SSF52096">
    <property type="entry name" value="ClpP/crotonase"/>
    <property type="match status" value="1"/>
</dbReference>
<protein>
    <submittedName>
        <fullName evidence="2">C-terminal processing protease CtpA/Prc</fullName>
    </submittedName>
</protein>
<dbReference type="GO" id="GO:0006508">
    <property type="term" value="P:proteolysis"/>
    <property type="evidence" value="ECO:0007669"/>
    <property type="project" value="UniProtKB-KW"/>
</dbReference>